<keyword evidence="5" id="KW-0804">Transcription</keyword>
<evidence type="ECO:0000256" key="7">
    <source>
        <dbReference type="ARBA" id="ARBA00025346"/>
    </source>
</evidence>
<dbReference type="OrthoDB" id="21060at2759"/>
<dbReference type="GO" id="GO:0005669">
    <property type="term" value="C:transcription factor TFIID complex"/>
    <property type="evidence" value="ECO:0007669"/>
    <property type="project" value="InterPro"/>
</dbReference>
<keyword evidence="6" id="KW-0539">Nucleus</keyword>
<feature type="compositionally biased region" description="Gly residues" evidence="9">
    <location>
        <begin position="514"/>
        <end position="523"/>
    </location>
</feature>
<keyword evidence="4" id="KW-0805">Transcription regulation</keyword>
<feature type="region of interest" description="Disordered" evidence="9">
    <location>
        <begin position="501"/>
        <end position="527"/>
    </location>
</feature>
<feature type="compositionally biased region" description="Polar residues" evidence="9">
    <location>
        <begin position="35"/>
        <end position="53"/>
    </location>
</feature>
<comment type="function">
    <text evidence="7">Functions as a component of the DNA-binding general transcription factor complex TFIID. Binding of TFIID to a promoter (with or without TATA element) is the initial step in pre-initiation complex (PIC) formation. TFIID plays a key role in the regulation of gene expression by RNA polymerase II through different activities such as transcription activator interaction, core promoter recognition and selectivity, TFIIA and TFIIB interaction, chromatin modification (histone acetylation by TAF1), facilitation of DNA opening and initiation of transcription.</text>
</comment>
<proteinExistence type="inferred from homology"/>
<dbReference type="EMBL" id="MU006089">
    <property type="protein sequence ID" value="KAF2843658.1"/>
    <property type="molecule type" value="Genomic_DNA"/>
</dbReference>
<dbReference type="AlphaFoldDB" id="A0A9P4VTY7"/>
<dbReference type="Pfam" id="PF05236">
    <property type="entry name" value="TAF4"/>
    <property type="match status" value="1"/>
</dbReference>
<feature type="region of interest" description="Disordered" evidence="9">
    <location>
        <begin position="352"/>
        <end position="484"/>
    </location>
</feature>
<evidence type="ECO:0000259" key="10">
    <source>
        <dbReference type="Pfam" id="PF05236"/>
    </source>
</evidence>
<comment type="subcellular location">
    <subcellularLocation>
        <location evidence="1">Nucleus</location>
    </subcellularLocation>
</comment>
<evidence type="ECO:0000256" key="3">
    <source>
        <dbReference type="ARBA" id="ARBA00017306"/>
    </source>
</evidence>
<organism evidence="11 12">
    <name type="scientific">Patellaria atrata CBS 101060</name>
    <dbReference type="NCBI Taxonomy" id="1346257"/>
    <lineage>
        <taxon>Eukaryota</taxon>
        <taxon>Fungi</taxon>
        <taxon>Dikarya</taxon>
        <taxon>Ascomycota</taxon>
        <taxon>Pezizomycotina</taxon>
        <taxon>Dothideomycetes</taxon>
        <taxon>Dothideomycetes incertae sedis</taxon>
        <taxon>Patellariales</taxon>
        <taxon>Patellariaceae</taxon>
        <taxon>Patellaria</taxon>
    </lineage>
</organism>
<feature type="compositionally biased region" description="Polar residues" evidence="9">
    <location>
        <begin position="501"/>
        <end position="511"/>
    </location>
</feature>
<reference evidence="11" key="1">
    <citation type="journal article" date="2020" name="Stud. Mycol.">
        <title>101 Dothideomycetes genomes: a test case for predicting lifestyles and emergence of pathogens.</title>
        <authorList>
            <person name="Haridas S."/>
            <person name="Albert R."/>
            <person name="Binder M."/>
            <person name="Bloem J."/>
            <person name="Labutti K."/>
            <person name="Salamov A."/>
            <person name="Andreopoulos B."/>
            <person name="Baker S."/>
            <person name="Barry K."/>
            <person name="Bills G."/>
            <person name="Bluhm B."/>
            <person name="Cannon C."/>
            <person name="Castanera R."/>
            <person name="Culley D."/>
            <person name="Daum C."/>
            <person name="Ezra D."/>
            <person name="Gonzalez J."/>
            <person name="Henrissat B."/>
            <person name="Kuo A."/>
            <person name="Liang C."/>
            <person name="Lipzen A."/>
            <person name="Lutzoni F."/>
            <person name="Magnuson J."/>
            <person name="Mondo S."/>
            <person name="Nolan M."/>
            <person name="Ohm R."/>
            <person name="Pangilinan J."/>
            <person name="Park H.-J."/>
            <person name="Ramirez L."/>
            <person name="Alfaro M."/>
            <person name="Sun H."/>
            <person name="Tritt A."/>
            <person name="Yoshinaga Y."/>
            <person name="Zwiers L.-H."/>
            <person name="Turgeon B."/>
            <person name="Goodwin S."/>
            <person name="Spatafora J."/>
            <person name="Crous P."/>
            <person name="Grigoriev I."/>
        </authorList>
    </citation>
    <scope>NUCLEOTIDE SEQUENCE</scope>
    <source>
        <strain evidence="11">CBS 101060</strain>
    </source>
</reference>
<feature type="compositionally biased region" description="Basic and acidic residues" evidence="9">
    <location>
        <begin position="455"/>
        <end position="465"/>
    </location>
</feature>
<keyword evidence="12" id="KW-1185">Reference proteome</keyword>
<feature type="compositionally biased region" description="Polar residues" evidence="9">
    <location>
        <begin position="431"/>
        <end position="448"/>
    </location>
</feature>
<feature type="compositionally biased region" description="Basic and acidic residues" evidence="9">
    <location>
        <begin position="408"/>
        <end position="417"/>
    </location>
</feature>
<dbReference type="GO" id="GO:0006367">
    <property type="term" value="P:transcription initiation at RNA polymerase II promoter"/>
    <property type="evidence" value="ECO:0007669"/>
    <property type="project" value="TreeGrafter"/>
</dbReference>
<dbReference type="InterPro" id="IPR007900">
    <property type="entry name" value="TAF4_C"/>
</dbReference>
<dbReference type="Proteomes" id="UP000799429">
    <property type="component" value="Unassembled WGS sequence"/>
</dbReference>
<comment type="similarity">
    <text evidence="2">Belongs to the TAF4 family.</text>
</comment>
<evidence type="ECO:0000256" key="4">
    <source>
        <dbReference type="ARBA" id="ARBA00023015"/>
    </source>
</evidence>
<accession>A0A9P4VTY7</accession>
<dbReference type="PANTHER" id="PTHR15138">
    <property type="entry name" value="TRANSCRIPTION INITIATION FACTOR TFIID SUBUNIT 4"/>
    <property type="match status" value="1"/>
</dbReference>
<name>A0A9P4VTY7_9PEZI</name>
<evidence type="ECO:0000256" key="2">
    <source>
        <dbReference type="ARBA" id="ARBA00006178"/>
    </source>
</evidence>
<comment type="caution">
    <text evidence="11">The sequence shown here is derived from an EMBL/GenBank/DDBJ whole genome shotgun (WGS) entry which is preliminary data.</text>
</comment>
<feature type="compositionally biased region" description="Polar residues" evidence="9">
    <location>
        <begin position="392"/>
        <end position="407"/>
    </location>
</feature>
<dbReference type="InterPro" id="IPR045144">
    <property type="entry name" value="TAF4"/>
</dbReference>
<dbReference type="GO" id="GO:0016251">
    <property type="term" value="F:RNA polymerase II general transcription initiation factor activity"/>
    <property type="evidence" value="ECO:0007669"/>
    <property type="project" value="TreeGrafter"/>
</dbReference>
<feature type="compositionally biased region" description="Pro residues" evidence="9">
    <location>
        <begin position="378"/>
        <end position="389"/>
    </location>
</feature>
<dbReference type="PANTHER" id="PTHR15138:SF14">
    <property type="entry name" value="TRANSCRIPTION INITIATION FACTOR TFIID SUBUNIT 4"/>
    <property type="match status" value="1"/>
</dbReference>
<sequence>MSNYAPYGGQPPTNGELSLPPNKRQRLDSYPGSPYTGSPTLSSPQGPPQSAHSPLSFPPFPSTAPNQSQHSPVSFHAPQSYNAVPASRPAAGTMGPPQRPAEKSDKLEKADRSTDINEISDVMAVSGVDLREEENYLTGTYRNQHGADLSFNTQSSATLSPNTSFNVWSQRSNGFSALQGAGQLNQNAGISEKDVERSIEEKYKRAARAFNEHQAIHLNDPFLYGNTLRKRLHDRGLESGVRIDVNGLYDRKPELTFQNQSMITGTGPNGAIISAQASSIVMPGTYADILTILSLATQERIRGVVEDSYALTRARQIGSNGDVPPDWASLAVGDGATKSIKAIQKSVSNTAWDMPDSAISPGTIPGKGPRSPNAARLPTPPTDPPPTPQPTISFSSTLAIQLRTVATTDRKHEEARIAARTKRRRLADSGTADSPSTPGGASTPNPTSLIAPETKMTKKERDKLAKQGQTEEVLHRAANSTANMQFGKKSKYSWMSTAGSGASTPSRINTNVGGVAGSPGPGGVDKDLRAKEQRWGEFREDGLRGKKIQFRDVVRVLEADGLERKTVCRAWARDIKD</sequence>
<protein>
    <recommendedName>
        <fullName evidence="3">Transcription initiation factor TFIID subunit 4</fullName>
    </recommendedName>
    <alternativeName>
        <fullName evidence="8">TBP-associated factor 4</fullName>
    </alternativeName>
</protein>
<feature type="compositionally biased region" description="Polar residues" evidence="9">
    <location>
        <begin position="63"/>
        <end position="82"/>
    </location>
</feature>
<evidence type="ECO:0000256" key="9">
    <source>
        <dbReference type="SAM" id="MobiDB-lite"/>
    </source>
</evidence>
<feature type="region of interest" description="Disordered" evidence="9">
    <location>
        <begin position="1"/>
        <end position="115"/>
    </location>
</feature>
<evidence type="ECO:0000313" key="11">
    <source>
        <dbReference type="EMBL" id="KAF2843658.1"/>
    </source>
</evidence>
<feature type="compositionally biased region" description="Basic and acidic residues" evidence="9">
    <location>
        <begin position="100"/>
        <end position="115"/>
    </location>
</feature>
<evidence type="ECO:0000256" key="5">
    <source>
        <dbReference type="ARBA" id="ARBA00023163"/>
    </source>
</evidence>
<dbReference type="GO" id="GO:0003677">
    <property type="term" value="F:DNA binding"/>
    <property type="evidence" value="ECO:0007669"/>
    <property type="project" value="TreeGrafter"/>
</dbReference>
<feature type="domain" description="Transcription initiation factor TFIID component TAF4 C-terminal" evidence="10">
    <location>
        <begin position="286"/>
        <end position="561"/>
    </location>
</feature>
<gene>
    <name evidence="11" type="ORF">M501DRAFT_947351</name>
</gene>
<evidence type="ECO:0000313" key="12">
    <source>
        <dbReference type="Proteomes" id="UP000799429"/>
    </source>
</evidence>
<evidence type="ECO:0000256" key="6">
    <source>
        <dbReference type="ARBA" id="ARBA00023242"/>
    </source>
</evidence>
<evidence type="ECO:0000256" key="8">
    <source>
        <dbReference type="ARBA" id="ARBA00031747"/>
    </source>
</evidence>
<evidence type="ECO:0000256" key="1">
    <source>
        <dbReference type="ARBA" id="ARBA00004123"/>
    </source>
</evidence>